<evidence type="ECO:0000313" key="2">
    <source>
        <dbReference type="EMBL" id="OMH79689.1"/>
    </source>
</evidence>
<feature type="region of interest" description="Disordered" evidence="1">
    <location>
        <begin position="44"/>
        <end position="72"/>
    </location>
</feature>
<comment type="caution">
    <text evidence="2">The sequence shown here is derived from an EMBL/GenBank/DDBJ whole genome shotgun (WGS) entry which is preliminary data.</text>
</comment>
<evidence type="ECO:0000313" key="4">
    <source>
        <dbReference type="Proteomes" id="UP000188320"/>
    </source>
</evidence>
<protein>
    <submittedName>
        <fullName evidence="2">Uncharacterized protein</fullName>
    </submittedName>
</protein>
<accession>A0A1R1PFJ0</accession>
<evidence type="ECO:0000256" key="1">
    <source>
        <dbReference type="SAM" id="MobiDB-lite"/>
    </source>
</evidence>
<evidence type="ECO:0000313" key="3">
    <source>
        <dbReference type="EMBL" id="OMH79963.1"/>
    </source>
</evidence>
<sequence>MFKKRSKARNIRQPLSIHSHEEGNTILYALKEDIKKKVWREALTGKNPGDATNEFEKVNTPKSTTEANQEEEDQIENAISDIQLEEPDQRNDGESEPVLYKTVDTKSSEITGILSLEEIERIKKKRAELGRINQEHDEYLDYIPLNDETADKTKEGASGVNARIYDVDYNNDDMEVEYNSDLEDGTIETSSIKRQKIPVNDLGERGVGEGLKKLQKGDVRADISIVEQINSEDDIMSEWEYSRIMGSGINIDTNYFASKVPKIQPTHKPKIQKSEVVNIFEATAQSSDKDEDMAEDD</sequence>
<feature type="non-terminal residue" evidence="2">
    <location>
        <position position="297"/>
    </location>
</feature>
<reference evidence="2" key="1">
    <citation type="submission" date="2017-01" db="EMBL/GenBank/DDBJ databases">
        <authorList>
            <person name="Mah S.A."/>
            <person name="Swanson W.J."/>
            <person name="Moy G.W."/>
            <person name="Vacquier V.D."/>
        </authorList>
    </citation>
    <scope>NUCLEOTIDE SEQUENCE [LARGE SCALE GENOMIC DNA]</scope>
    <source>
        <strain evidence="2">COL-18-3</strain>
    </source>
</reference>
<dbReference type="Proteomes" id="UP000188320">
    <property type="component" value="Unassembled WGS sequence"/>
</dbReference>
<dbReference type="EMBL" id="LSSK01001454">
    <property type="protein sequence ID" value="OMH79689.1"/>
    <property type="molecule type" value="Genomic_DNA"/>
</dbReference>
<keyword evidence="4" id="KW-1185">Reference proteome</keyword>
<proteinExistence type="predicted"/>
<gene>
    <name evidence="3" type="ORF">AX774_g6617</name>
    <name evidence="2" type="ORF">AX774_g6905</name>
</gene>
<dbReference type="EMBL" id="LSSK01001349">
    <property type="protein sequence ID" value="OMH79963.1"/>
    <property type="molecule type" value="Genomic_DNA"/>
</dbReference>
<dbReference type="AlphaFoldDB" id="A0A1R1PFJ0"/>
<name>A0A1R1PFJ0_ZANCU</name>
<reference evidence="4" key="2">
    <citation type="submission" date="2017-01" db="EMBL/GenBank/DDBJ databases">
        <authorList>
            <person name="Wang Y."/>
            <person name="White M."/>
            <person name="Kvist S."/>
            <person name="Moncalvo J.-M."/>
        </authorList>
    </citation>
    <scope>NUCLEOTIDE SEQUENCE [LARGE SCALE GENOMIC DNA]</scope>
    <source>
        <strain evidence="4">COL-18-3</strain>
    </source>
</reference>
<organism evidence="2 4">
    <name type="scientific">Zancudomyces culisetae</name>
    <name type="common">Gut fungus</name>
    <name type="synonym">Smittium culisetae</name>
    <dbReference type="NCBI Taxonomy" id="1213189"/>
    <lineage>
        <taxon>Eukaryota</taxon>
        <taxon>Fungi</taxon>
        <taxon>Fungi incertae sedis</taxon>
        <taxon>Zoopagomycota</taxon>
        <taxon>Kickxellomycotina</taxon>
        <taxon>Harpellomycetes</taxon>
        <taxon>Harpellales</taxon>
        <taxon>Legeriomycetaceae</taxon>
        <taxon>Zancudomyces</taxon>
    </lineage>
</organism>